<dbReference type="Gene3D" id="2.60.120.10">
    <property type="entry name" value="Jelly Rolls"/>
    <property type="match status" value="2"/>
</dbReference>
<dbReference type="SUPFAM" id="SSF51182">
    <property type="entry name" value="RmlC-like cupins"/>
    <property type="match status" value="1"/>
</dbReference>
<dbReference type="PANTHER" id="PTHR41517">
    <property type="entry name" value="1,2-DIOXYGENASE PROTEIN-RELATED"/>
    <property type="match status" value="1"/>
</dbReference>
<evidence type="ECO:0000313" key="6">
    <source>
        <dbReference type="EMBL" id="MDQ0470330.1"/>
    </source>
</evidence>
<gene>
    <name evidence="6" type="ORF">QO011_003346</name>
</gene>
<dbReference type="InterPro" id="IPR003313">
    <property type="entry name" value="AraC-bd"/>
</dbReference>
<keyword evidence="3" id="KW-0238">DNA-binding</keyword>
<dbReference type="InterPro" id="IPR014710">
    <property type="entry name" value="RmlC-like_jellyroll"/>
</dbReference>
<keyword evidence="1" id="KW-0223">Dioxygenase</keyword>
<keyword evidence="7" id="KW-1185">Reference proteome</keyword>
<keyword evidence="2" id="KW-0560">Oxidoreductase</keyword>
<dbReference type="Proteomes" id="UP001242480">
    <property type="component" value="Unassembled WGS sequence"/>
</dbReference>
<protein>
    <submittedName>
        <fullName evidence="6">Gentisate 1,2-dioxygenase</fullName>
    </submittedName>
</protein>
<feature type="domain" description="AraC-type arabinose-binding/dimerisation" evidence="4">
    <location>
        <begin position="112"/>
        <end position="204"/>
    </location>
</feature>
<name>A0ABU0J7V1_9HYPH</name>
<dbReference type="PANTHER" id="PTHR41517:SF1">
    <property type="entry name" value="CUPIN"/>
    <property type="match status" value="1"/>
</dbReference>
<dbReference type="Pfam" id="PF02311">
    <property type="entry name" value="AraC_binding"/>
    <property type="match status" value="1"/>
</dbReference>
<dbReference type="InterPro" id="IPR011051">
    <property type="entry name" value="RmlC_Cupin_sf"/>
</dbReference>
<evidence type="ECO:0000256" key="3">
    <source>
        <dbReference type="ARBA" id="ARBA00023125"/>
    </source>
</evidence>
<evidence type="ECO:0000313" key="7">
    <source>
        <dbReference type="Proteomes" id="UP001242480"/>
    </source>
</evidence>
<dbReference type="RefSeq" id="WP_307274144.1">
    <property type="nucleotide sequence ID" value="NZ_JAUSVX010000005.1"/>
</dbReference>
<accession>A0ABU0J7V1</accession>
<dbReference type="EMBL" id="JAUSVX010000005">
    <property type="protein sequence ID" value="MDQ0470330.1"/>
    <property type="molecule type" value="Genomic_DNA"/>
</dbReference>
<proteinExistence type="predicted"/>
<evidence type="ECO:0000259" key="5">
    <source>
        <dbReference type="Pfam" id="PF07883"/>
    </source>
</evidence>
<dbReference type="Pfam" id="PF07883">
    <property type="entry name" value="Cupin_2"/>
    <property type="match status" value="1"/>
</dbReference>
<dbReference type="InterPro" id="IPR047183">
    <property type="entry name" value="GDO-like"/>
</dbReference>
<evidence type="ECO:0000256" key="1">
    <source>
        <dbReference type="ARBA" id="ARBA00022964"/>
    </source>
</evidence>
<evidence type="ECO:0000256" key="2">
    <source>
        <dbReference type="ARBA" id="ARBA00023002"/>
    </source>
</evidence>
<evidence type="ECO:0000259" key="4">
    <source>
        <dbReference type="Pfam" id="PF02311"/>
    </source>
</evidence>
<organism evidence="6 7">
    <name type="scientific">Labrys wisconsinensis</name>
    <dbReference type="NCBI Taxonomy" id="425677"/>
    <lineage>
        <taxon>Bacteria</taxon>
        <taxon>Pseudomonadati</taxon>
        <taxon>Pseudomonadota</taxon>
        <taxon>Alphaproteobacteria</taxon>
        <taxon>Hyphomicrobiales</taxon>
        <taxon>Xanthobacteraceae</taxon>
        <taxon>Labrys</taxon>
    </lineage>
</organism>
<feature type="domain" description="Cupin type-2" evidence="5">
    <location>
        <begin position="237"/>
        <end position="303"/>
    </location>
</feature>
<reference evidence="6 7" key="1">
    <citation type="submission" date="2023-07" db="EMBL/GenBank/DDBJ databases">
        <title>Genomic Encyclopedia of Type Strains, Phase IV (KMG-IV): sequencing the most valuable type-strain genomes for metagenomic binning, comparative biology and taxonomic classification.</title>
        <authorList>
            <person name="Goeker M."/>
        </authorList>
    </citation>
    <scope>NUCLEOTIDE SEQUENCE [LARGE SCALE GENOMIC DNA]</scope>
    <source>
        <strain evidence="6 7">DSM 19619</strain>
    </source>
</reference>
<dbReference type="InterPro" id="IPR013096">
    <property type="entry name" value="Cupin_2"/>
</dbReference>
<comment type="caution">
    <text evidence="6">The sequence shown here is derived from an EMBL/GenBank/DDBJ whole genome shotgun (WGS) entry which is preliminary data.</text>
</comment>
<sequence length="324" mass="34066">MSQAGQAAARKAPTIDMAEMPVQRPAEAAGPTEARARFFNSGNAFNVKLPPVPAARFLDEPARALAATGTGFIACDQSAAIGAAFPATTPLMLARYASIAPHDRLAADFAATGAIWYVIRGSGRASAAGEAFAWGEGDVFLIPGGSGAELTAGAEGAVLWVVTNEPQLAFDRLRPAAGPDAPVDLVHYPAAEIAGQLQKVVEASQNATTSGIALIFSSERQEASRNITPTLTLSLNTVPAGEQQRAHRHNSAAITLILKGERCHSMVGSRRCDWAPFATLVTPATEPHSHHNDSDERALFLIVQDGGLHYHARTMGFTFLEPAP</sequence>